<proteinExistence type="predicted"/>
<dbReference type="Gene3D" id="3.30.70.1290">
    <property type="entry name" value="Transposase IS200-like"/>
    <property type="match status" value="1"/>
</dbReference>
<dbReference type="Proteomes" id="UP000609651">
    <property type="component" value="Unassembled WGS sequence"/>
</dbReference>
<dbReference type="RefSeq" id="WP_171189244.1">
    <property type="nucleotide sequence ID" value="NZ_WTPX01000142.1"/>
</dbReference>
<accession>A0ABX1VJ84</accession>
<reference evidence="2 3" key="1">
    <citation type="journal article" date="2020" name="Syst. Appl. Microbiol.">
        <title>Alienimonas chondri sp. nov., a novel planctomycete isolated from the biofilm of the red alga Chondrus crispus.</title>
        <authorList>
            <person name="Vitorino I."/>
            <person name="Albuquerque L."/>
            <person name="Wiegand S."/>
            <person name="Kallscheuer N."/>
            <person name="da Costa M.S."/>
            <person name="Lobo-da-Cunha A."/>
            <person name="Jogler C."/>
            <person name="Lage O.M."/>
        </authorList>
    </citation>
    <scope>NUCLEOTIDE SEQUENCE [LARGE SCALE GENOMIC DNA]</scope>
    <source>
        <strain evidence="2 3">LzC2</strain>
    </source>
</reference>
<evidence type="ECO:0000313" key="3">
    <source>
        <dbReference type="Proteomes" id="UP000609651"/>
    </source>
</evidence>
<gene>
    <name evidence="2" type="ORF">LzC2_34400</name>
</gene>
<name>A0ABX1VJ84_9PLAN</name>
<feature type="domain" description="Transposase IS200-like" evidence="1">
    <location>
        <begin position="8"/>
        <end position="103"/>
    </location>
</feature>
<evidence type="ECO:0000313" key="2">
    <source>
        <dbReference type="EMBL" id="NNJ27338.1"/>
    </source>
</evidence>
<sequence length="105" mass="12102">MREEPCRLTASQRQAVEAIVQRHCEIRGWTLHAVNVRTNHVHVVLTATDVHPKKARTELKSWATRVLKQLDGAGRLKWWSDGGSARYINDQSGLEETIDYVRNRQ</sequence>
<dbReference type="EMBL" id="WTPX01000142">
    <property type="protein sequence ID" value="NNJ27338.1"/>
    <property type="molecule type" value="Genomic_DNA"/>
</dbReference>
<dbReference type="InterPro" id="IPR002686">
    <property type="entry name" value="Transposase_17"/>
</dbReference>
<keyword evidence="3" id="KW-1185">Reference proteome</keyword>
<organism evidence="2 3">
    <name type="scientific">Alienimonas chondri</name>
    <dbReference type="NCBI Taxonomy" id="2681879"/>
    <lineage>
        <taxon>Bacteria</taxon>
        <taxon>Pseudomonadati</taxon>
        <taxon>Planctomycetota</taxon>
        <taxon>Planctomycetia</taxon>
        <taxon>Planctomycetales</taxon>
        <taxon>Planctomycetaceae</taxon>
        <taxon>Alienimonas</taxon>
    </lineage>
</organism>
<comment type="caution">
    <text evidence="2">The sequence shown here is derived from an EMBL/GenBank/DDBJ whole genome shotgun (WGS) entry which is preliminary data.</text>
</comment>
<protein>
    <recommendedName>
        <fullName evidence="1">Transposase IS200-like domain-containing protein</fullName>
    </recommendedName>
</protein>
<dbReference type="Pfam" id="PF01797">
    <property type="entry name" value="Y1_Tnp"/>
    <property type="match status" value="1"/>
</dbReference>
<evidence type="ECO:0000259" key="1">
    <source>
        <dbReference type="Pfam" id="PF01797"/>
    </source>
</evidence>
<dbReference type="InterPro" id="IPR036515">
    <property type="entry name" value="Transposase_17_sf"/>
</dbReference>
<dbReference type="SUPFAM" id="SSF143422">
    <property type="entry name" value="Transposase IS200-like"/>
    <property type="match status" value="1"/>
</dbReference>